<evidence type="ECO:0000256" key="5">
    <source>
        <dbReference type="PROSITE-ProRule" id="PRU01006"/>
    </source>
</evidence>
<dbReference type="PANTHER" id="PTHR12894">
    <property type="entry name" value="CNH DOMAIN CONTAINING"/>
    <property type="match status" value="1"/>
</dbReference>
<feature type="repeat" description="CHCR" evidence="5">
    <location>
        <begin position="578"/>
        <end position="751"/>
    </location>
</feature>
<dbReference type="InterPro" id="IPR032914">
    <property type="entry name" value="Vam6/VPS39/TRAP1"/>
</dbReference>
<dbReference type="PROSITE" id="PS50236">
    <property type="entry name" value="CHCR"/>
    <property type="match status" value="1"/>
</dbReference>
<evidence type="ECO:0000313" key="8">
    <source>
        <dbReference type="Proteomes" id="UP000887458"/>
    </source>
</evidence>
<dbReference type="Pfam" id="PF00780">
    <property type="entry name" value="CNH"/>
    <property type="match status" value="1"/>
</dbReference>
<proteinExistence type="predicted"/>
<accession>A0ABQ8JMD6</accession>
<name>A0ABQ8JMD6_DERPT</name>
<sequence length="830" mass="98326">MSENFDIKCFEIIPILDDDIKINDKISVQITCLEVYNHDVYLGTIDSFVLCYPNLLQSSTTKTSLENRIIKYLGLKKPVNKLKILPILNRLICHCDNQLLMMNSSTTTNFELISTFRLRNIFAFTLNESPVTMDPFQLEICLAKRKLIQIGLINGDKLTLLKEINLTEQPLIMSMDGYFICMASISNYFIINWMDGSQQQLCVNPYEPSSSQYQLPICKYISRNEFLINGPSNLGVFIKTSGISERPPINWGPEVLQIAYSYPYILCLKSGKISIINIIDQKIKEEFLLENGLDMDNFDGQIIVVTKQSRIYQMKRCSWQKQFNELLSREKTQEAIDLYENLYQSGMMTIEEYQRLELIKLHAGFIELKNGNFQQARRFLFDGHCDIDLLLSLNENLEKRLKITATTAMNDENIQTLLDKIRKELDKTQINQFLIDYIDLIQSNDLDQTDFKRIRTAKLLLLLENLSCDSSNSELIRKFFRENSSDNYYCELIERYLIENNLHYHRALYYKSRNQLEKSVEIFRKLEKSEIDDKYYPGIEELIQLLIKCSNVQLIMNHVEFIMEKNQLEGSRILIANTRFENDKFTILNPEFVIRNLYRYRMALIKYLEYLIDEMQLTNENIHTTLIRIYIEILSIQYENEEENSYFYKEIKEKLQRLLLESDYYDQKIIEKYLSNVNLDYEMAILMGKMGKHREAFEIYLNDQHLDYHQALRHCIEYGRRQTNQKDDDNHHKIYQTLLKIYLDLYRKNGPEVMKPLLNFVNHPECHFDMIETLKILPDEWPLKLIYLNLFNNLNRFYNQKFQSSFGCLLAKSMAEQLKQAKITKNNNRK</sequence>
<dbReference type="EMBL" id="NJHN03000032">
    <property type="protein sequence ID" value="KAH9423476.1"/>
    <property type="molecule type" value="Genomic_DNA"/>
</dbReference>
<reference evidence="7 8" key="1">
    <citation type="journal article" date="2018" name="J. Allergy Clin. Immunol.">
        <title>High-quality assembly of Dermatophagoides pteronyssinus genome and transcriptome reveals a wide range of novel allergens.</title>
        <authorList>
            <person name="Liu X.Y."/>
            <person name="Yang K.Y."/>
            <person name="Wang M.Q."/>
            <person name="Kwok J.S."/>
            <person name="Zeng X."/>
            <person name="Yang Z."/>
            <person name="Xiao X.J."/>
            <person name="Lau C.P."/>
            <person name="Li Y."/>
            <person name="Huang Z.M."/>
            <person name="Ba J.G."/>
            <person name="Yim A.K."/>
            <person name="Ouyang C.Y."/>
            <person name="Ngai S.M."/>
            <person name="Chan T.F."/>
            <person name="Leung E.L."/>
            <person name="Liu L."/>
            <person name="Liu Z.G."/>
            <person name="Tsui S.K."/>
        </authorList>
    </citation>
    <scope>NUCLEOTIDE SEQUENCE [LARGE SCALE GENOMIC DNA]</scope>
    <source>
        <strain evidence="7">Derp</strain>
    </source>
</reference>
<dbReference type="Proteomes" id="UP000887458">
    <property type="component" value="Unassembled WGS sequence"/>
</dbReference>
<gene>
    <name evidence="7" type="primary">TGFBRAP1</name>
    <name evidence="7" type="ORF">DERP_003755</name>
</gene>
<feature type="domain" description="CNH" evidence="6">
    <location>
        <begin position="27"/>
        <end position="302"/>
    </location>
</feature>
<evidence type="ECO:0000256" key="1">
    <source>
        <dbReference type="ARBA" id="ARBA00004496"/>
    </source>
</evidence>
<keyword evidence="4" id="KW-0653">Protein transport</keyword>
<keyword evidence="2" id="KW-0813">Transport</keyword>
<dbReference type="InterPro" id="IPR001180">
    <property type="entry name" value="CNH_dom"/>
</dbReference>
<keyword evidence="8" id="KW-1185">Reference proteome</keyword>
<organism evidence="7 8">
    <name type="scientific">Dermatophagoides pteronyssinus</name>
    <name type="common">European house dust mite</name>
    <dbReference type="NCBI Taxonomy" id="6956"/>
    <lineage>
        <taxon>Eukaryota</taxon>
        <taxon>Metazoa</taxon>
        <taxon>Ecdysozoa</taxon>
        <taxon>Arthropoda</taxon>
        <taxon>Chelicerata</taxon>
        <taxon>Arachnida</taxon>
        <taxon>Acari</taxon>
        <taxon>Acariformes</taxon>
        <taxon>Sarcoptiformes</taxon>
        <taxon>Astigmata</taxon>
        <taxon>Psoroptidia</taxon>
        <taxon>Analgoidea</taxon>
        <taxon>Pyroglyphidae</taxon>
        <taxon>Dermatophagoidinae</taxon>
        <taxon>Dermatophagoides</taxon>
    </lineage>
</organism>
<comment type="subcellular location">
    <subcellularLocation>
        <location evidence="1">Cytoplasm</location>
    </subcellularLocation>
</comment>
<dbReference type="PANTHER" id="PTHR12894:SF27">
    <property type="entry name" value="TRANSFORMING GROWTH FACTOR-BETA RECEPTOR-ASSOCIATED PROTEIN 1"/>
    <property type="match status" value="1"/>
</dbReference>
<keyword evidence="3" id="KW-0963">Cytoplasm</keyword>
<evidence type="ECO:0000313" key="7">
    <source>
        <dbReference type="EMBL" id="KAH9423476.1"/>
    </source>
</evidence>
<evidence type="ECO:0000256" key="4">
    <source>
        <dbReference type="ARBA" id="ARBA00022927"/>
    </source>
</evidence>
<reference evidence="7 8" key="2">
    <citation type="journal article" date="2022" name="Mol. Biol. Evol.">
        <title>Comparative Genomics Reveals Insights into the Divergent Evolution of Astigmatic Mites and Household Pest Adaptations.</title>
        <authorList>
            <person name="Xiong Q."/>
            <person name="Wan A.T."/>
            <person name="Liu X."/>
            <person name="Fung C.S."/>
            <person name="Xiao X."/>
            <person name="Malainual N."/>
            <person name="Hou J."/>
            <person name="Wang L."/>
            <person name="Wang M."/>
            <person name="Yang K.Y."/>
            <person name="Cui Y."/>
            <person name="Leung E.L."/>
            <person name="Nong W."/>
            <person name="Shin S.K."/>
            <person name="Au S.W."/>
            <person name="Jeong K.Y."/>
            <person name="Chew F.T."/>
            <person name="Hui J.H."/>
            <person name="Leung T.F."/>
            <person name="Tungtrongchitr A."/>
            <person name="Zhong N."/>
            <person name="Liu Z."/>
            <person name="Tsui S.K."/>
        </authorList>
    </citation>
    <scope>NUCLEOTIDE SEQUENCE [LARGE SCALE GENOMIC DNA]</scope>
    <source>
        <strain evidence="7">Derp</strain>
    </source>
</reference>
<keyword evidence="7" id="KW-0675">Receptor</keyword>
<dbReference type="InterPro" id="IPR000547">
    <property type="entry name" value="Clathrin_H-chain/VPS_repeat"/>
</dbReference>
<protein>
    <submittedName>
        <fullName evidence="7">Transforming growth factor, beta receptor associated protein 1</fullName>
    </submittedName>
</protein>
<evidence type="ECO:0000256" key="2">
    <source>
        <dbReference type="ARBA" id="ARBA00022448"/>
    </source>
</evidence>
<evidence type="ECO:0000256" key="3">
    <source>
        <dbReference type="ARBA" id="ARBA00022490"/>
    </source>
</evidence>
<evidence type="ECO:0000259" key="6">
    <source>
        <dbReference type="PROSITE" id="PS50219"/>
    </source>
</evidence>
<dbReference type="PROSITE" id="PS50219">
    <property type="entry name" value="CNH"/>
    <property type="match status" value="1"/>
</dbReference>
<comment type="caution">
    <text evidence="7">The sequence shown here is derived from an EMBL/GenBank/DDBJ whole genome shotgun (WGS) entry which is preliminary data.</text>
</comment>